<keyword evidence="2" id="KW-1185">Reference proteome</keyword>
<evidence type="ECO:0000313" key="2">
    <source>
        <dbReference type="Proteomes" id="UP001558652"/>
    </source>
</evidence>
<dbReference type="Proteomes" id="UP001558652">
    <property type="component" value="Unassembled WGS sequence"/>
</dbReference>
<gene>
    <name evidence="1" type="ORF">AAG570_003838</name>
</gene>
<evidence type="ECO:0000313" key="1">
    <source>
        <dbReference type="EMBL" id="KAL1117522.1"/>
    </source>
</evidence>
<dbReference type="AlphaFoldDB" id="A0ABD0Y2T4"/>
<comment type="caution">
    <text evidence="1">The sequence shown here is derived from an EMBL/GenBank/DDBJ whole genome shotgun (WGS) entry which is preliminary data.</text>
</comment>
<accession>A0ABD0Y2T4</accession>
<proteinExistence type="predicted"/>
<protein>
    <submittedName>
        <fullName evidence="1">Uncharacterized protein</fullName>
    </submittedName>
</protein>
<reference evidence="1 2" key="1">
    <citation type="submission" date="2024-07" db="EMBL/GenBank/DDBJ databases">
        <title>Chromosome-level genome assembly of the water stick insect Ranatra chinensis (Heteroptera: Nepidae).</title>
        <authorList>
            <person name="Liu X."/>
        </authorList>
    </citation>
    <scope>NUCLEOTIDE SEQUENCE [LARGE SCALE GENOMIC DNA]</scope>
    <source>
        <strain evidence="1">Cailab_2021Rc</strain>
        <tissue evidence="1">Muscle</tissue>
    </source>
</reference>
<organism evidence="1 2">
    <name type="scientific">Ranatra chinensis</name>
    <dbReference type="NCBI Taxonomy" id="642074"/>
    <lineage>
        <taxon>Eukaryota</taxon>
        <taxon>Metazoa</taxon>
        <taxon>Ecdysozoa</taxon>
        <taxon>Arthropoda</taxon>
        <taxon>Hexapoda</taxon>
        <taxon>Insecta</taxon>
        <taxon>Pterygota</taxon>
        <taxon>Neoptera</taxon>
        <taxon>Paraneoptera</taxon>
        <taxon>Hemiptera</taxon>
        <taxon>Heteroptera</taxon>
        <taxon>Panheteroptera</taxon>
        <taxon>Nepomorpha</taxon>
        <taxon>Nepidae</taxon>
        <taxon>Ranatrinae</taxon>
        <taxon>Ranatra</taxon>
    </lineage>
</organism>
<dbReference type="EMBL" id="JBFDAA010000015">
    <property type="protein sequence ID" value="KAL1117522.1"/>
    <property type="molecule type" value="Genomic_DNA"/>
</dbReference>
<name>A0ABD0Y2T4_9HEMI</name>
<sequence length="221" mass="23569">MPPNRRNTFANHTKQETTETDVIHVYDSACHPAPTPGAVRRDVDPATCSRSNTRATIYHIVSPTSASLITLSNSETVTTSDRDDCSLVATEPTVYLQNDMWVASAVFDVTGDYGDRMKEPRLPVFSTSTDGFKPAAYLTTGCVMGGGVGYIRLAGGGGAAFRAATHPEEAAMSSPALNVVILILPALLALAPHSSVASTSHLVSTVYYTLYDDSRRMNNGP</sequence>